<protein>
    <submittedName>
        <fullName evidence="1">Uncharacterized protein</fullName>
    </submittedName>
</protein>
<evidence type="ECO:0000313" key="1">
    <source>
        <dbReference type="EMBL" id="JAH12172.1"/>
    </source>
</evidence>
<organism evidence="1">
    <name type="scientific">Anguilla anguilla</name>
    <name type="common">European freshwater eel</name>
    <name type="synonym">Muraena anguilla</name>
    <dbReference type="NCBI Taxonomy" id="7936"/>
    <lineage>
        <taxon>Eukaryota</taxon>
        <taxon>Metazoa</taxon>
        <taxon>Chordata</taxon>
        <taxon>Craniata</taxon>
        <taxon>Vertebrata</taxon>
        <taxon>Euteleostomi</taxon>
        <taxon>Actinopterygii</taxon>
        <taxon>Neopterygii</taxon>
        <taxon>Teleostei</taxon>
        <taxon>Anguilliformes</taxon>
        <taxon>Anguillidae</taxon>
        <taxon>Anguilla</taxon>
    </lineage>
</organism>
<dbReference type="EMBL" id="GBXM01096405">
    <property type="protein sequence ID" value="JAH12172.1"/>
    <property type="molecule type" value="Transcribed_RNA"/>
</dbReference>
<dbReference type="AlphaFoldDB" id="A0A0E9Q6K2"/>
<reference evidence="1" key="2">
    <citation type="journal article" date="2015" name="Fish Shellfish Immunol.">
        <title>Early steps in the European eel (Anguilla anguilla)-Vibrio vulnificus interaction in the gills: Role of the RtxA13 toxin.</title>
        <authorList>
            <person name="Callol A."/>
            <person name="Pajuelo D."/>
            <person name="Ebbesson L."/>
            <person name="Teles M."/>
            <person name="MacKenzie S."/>
            <person name="Amaro C."/>
        </authorList>
    </citation>
    <scope>NUCLEOTIDE SEQUENCE</scope>
</reference>
<reference evidence="1" key="1">
    <citation type="submission" date="2014-11" db="EMBL/GenBank/DDBJ databases">
        <authorList>
            <person name="Amaro Gonzalez C."/>
        </authorList>
    </citation>
    <scope>NUCLEOTIDE SEQUENCE</scope>
</reference>
<sequence>MEHMKTPAYDSLYFIIHYIFFVDLQQTDSHPSVSRSM</sequence>
<proteinExistence type="predicted"/>
<name>A0A0E9Q6K2_ANGAN</name>
<accession>A0A0E9Q6K2</accession>